<feature type="transmembrane region" description="Helical" evidence="1">
    <location>
        <begin position="35"/>
        <end position="56"/>
    </location>
</feature>
<evidence type="ECO:0000313" key="3">
    <source>
        <dbReference type="Proteomes" id="UP001476807"/>
    </source>
</evidence>
<keyword evidence="3" id="KW-1185">Reference proteome</keyword>
<accession>A0ABV1RSN7</accession>
<dbReference type="EMBL" id="JBEOKT010000005">
    <property type="protein sequence ID" value="MER2997400.1"/>
    <property type="molecule type" value="Genomic_DNA"/>
</dbReference>
<protein>
    <submittedName>
        <fullName evidence="2">Uncharacterized protein</fullName>
    </submittedName>
</protein>
<keyword evidence="1" id="KW-0812">Transmembrane</keyword>
<feature type="transmembrane region" description="Helical" evidence="1">
    <location>
        <begin position="96"/>
        <end position="115"/>
    </location>
</feature>
<feature type="transmembrane region" description="Helical" evidence="1">
    <location>
        <begin position="136"/>
        <end position="153"/>
    </location>
</feature>
<dbReference type="RefSeq" id="WP_350411795.1">
    <property type="nucleotide sequence ID" value="NZ_JBEOKT010000005.1"/>
</dbReference>
<name>A0ABV1RSN7_9BACT</name>
<evidence type="ECO:0000256" key="1">
    <source>
        <dbReference type="SAM" id="Phobius"/>
    </source>
</evidence>
<sequence>MKTILRLKHWQVFLILLLIMLIGNTEIGGQEDLNIFLSLTGLLLYLTILVAYGHYLYDYLPRRVELNYNLFIINSFIFAVVVIAATTLFGPEGLHLTGLYALPIFYVFYAAYYTLAFPARVLKSIELNRNVEFGEYLVLAIGFIFWPFTIWFIQPRVNKIVAYGQIQPDEKQTIVNNN</sequence>
<evidence type="ECO:0000313" key="2">
    <source>
        <dbReference type="EMBL" id="MER2997400.1"/>
    </source>
</evidence>
<feature type="transmembrane region" description="Helical" evidence="1">
    <location>
        <begin position="68"/>
        <end position="90"/>
    </location>
</feature>
<keyword evidence="1" id="KW-1133">Transmembrane helix</keyword>
<organism evidence="2 3">
    <name type="scientific">Pontibacter populi</name>
    <dbReference type="NCBI Taxonomy" id="890055"/>
    <lineage>
        <taxon>Bacteria</taxon>
        <taxon>Pseudomonadati</taxon>
        <taxon>Bacteroidota</taxon>
        <taxon>Cytophagia</taxon>
        <taxon>Cytophagales</taxon>
        <taxon>Hymenobacteraceae</taxon>
        <taxon>Pontibacter</taxon>
    </lineage>
</organism>
<gene>
    <name evidence="2" type="ORF">ABS362_07575</name>
</gene>
<feature type="transmembrane region" description="Helical" evidence="1">
    <location>
        <begin position="12"/>
        <end position="29"/>
    </location>
</feature>
<dbReference type="Proteomes" id="UP001476807">
    <property type="component" value="Unassembled WGS sequence"/>
</dbReference>
<comment type="caution">
    <text evidence="2">The sequence shown here is derived from an EMBL/GenBank/DDBJ whole genome shotgun (WGS) entry which is preliminary data.</text>
</comment>
<keyword evidence="1" id="KW-0472">Membrane</keyword>
<reference evidence="2 3" key="1">
    <citation type="submission" date="2024-06" db="EMBL/GenBank/DDBJ databases">
        <title>Pontibacter populi HYL7-15.</title>
        <authorList>
            <person name="Kim M.K."/>
        </authorList>
    </citation>
    <scope>NUCLEOTIDE SEQUENCE [LARGE SCALE GENOMIC DNA]</scope>
    <source>
        <strain evidence="2 3">HYL7-15</strain>
    </source>
</reference>
<proteinExistence type="predicted"/>